<evidence type="ECO:0000259" key="8">
    <source>
        <dbReference type="Pfam" id="PF04234"/>
    </source>
</evidence>
<dbReference type="InterPro" id="IPR032694">
    <property type="entry name" value="CopC/D"/>
</dbReference>
<dbReference type="Proteomes" id="UP001157161">
    <property type="component" value="Unassembled WGS sequence"/>
</dbReference>
<dbReference type="GO" id="GO:0042597">
    <property type="term" value="C:periplasmic space"/>
    <property type="evidence" value="ECO:0007669"/>
    <property type="project" value="InterPro"/>
</dbReference>
<keyword evidence="6" id="KW-0472">Membrane</keyword>
<protein>
    <submittedName>
        <fullName evidence="9">Copper resistance protein CopC</fullName>
    </submittedName>
</protein>
<comment type="subcellular location">
    <subcellularLocation>
        <location evidence="1">Cell envelope</location>
    </subcellularLocation>
</comment>
<evidence type="ECO:0000256" key="3">
    <source>
        <dbReference type="ARBA" id="ARBA00022729"/>
    </source>
</evidence>
<dbReference type="InterPro" id="IPR014756">
    <property type="entry name" value="Ig_E-set"/>
</dbReference>
<name>A0AA37XI42_9MICO</name>
<dbReference type="GO" id="GO:0005886">
    <property type="term" value="C:plasma membrane"/>
    <property type="evidence" value="ECO:0007669"/>
    <property type="project" value="TreeGrafter"/>
</dbReference>
<dbReference type="PANTHER" id="PTHR34820:SF4">
    <property type="entry name" value="INNER MEMBRANE PROTEIN YEBZ"/>
    <property type="match status" value="1"/>
</dbReference>
<accession>A0AA37XI42</accession>
<evidence type="ECO:0000313" key="9">
    <source>
        <dbReference type="EMBL" id="GMA32960.1"/>
    </source>
</evidence>
<evidence type="ECO:0000256" key="5">
    <source>
        <dbReference type="SAM" id="MobiDB-lite"/>
    </source>
</evidence>
<keyword evidence="6" id="KW-1133">Transmembrane helix</keyword>
<dbReference type="Gene3D" id="2.60.40.1220">
    <property type="match status" value="1"/>
</dbReference>
<dbReference type="GO" id="GO:0006825">
    <property type="term" value="P:copper ion transport"/>
    <property type="evidence" value="ECO:0007669"/>
    <property type="project" value="InterPro"/>
</dbReference>
<dbReference type="EMBL" id="BSUM01000001">
    <property type="protein sequence ID" value="GMA32960.1"/>
    <property type="molecule type" value="Genomic_DNA"/>
</dbReference>
<dbReference type="GO" id="GO:0030313">
    <property type="term" value="C:cell envelope"/>
    <property type="evidence" value="ECO:0007669"/>
    <property type="project" value="UniProtKB-SubCell"/>
</dbReference>
<feature type="transmembrane region" description="Helical" evidence="6">
    <location>
        <begin position="174"/>
        <end position="192"/>
    </location>
</feature>
<gene>
    <name evidence="9" type="ORF">GCM10025875_29520</name>
</gene>
<dbReference type="SUPFAM" id="SSF81296">
    <property type="entry name" value="E set domains"/>
    <property type="match status" value="1"/>
</dbReference>
<evidence type="ECO:0000256" key="2">
    <source>
        <dbReference type="ARBA" id="ARBA00022723"/>
    </source>
</evidence>
<evidence type="ECO:0000256" key="1">
    <source>
        <dbReference type="ARBA" id="ARBA00004196"/>
    </source>
</evidence>
<sequence>MRSATAAAVAALTAALALVALASPPAQAHDQLVASSPADGAHLDAAPTEIRLSFSGEPLELGTKAMVTTAQDPARDLALGTSVDGRDVVTEVADLPDGHYDVRWRVISSDGHPISGLIPFSVGDAGQRPATAGTTAPEVGADGPDESGASGTPSASDASPAVQAPGDGAPLRTVAVAVAGAGAAVLAVWLIGRVRRRAR</sequence>
<comment type="caution">
    <text evidence="9">The sequence shown here is derived from an EMBL/GenBank/DDBJ whole genome shotgun (WGS) entry which is preliminary data.</text>
</comment>
<keyword evidence="6" id="KW-0812">Transmembrane</keyword>
<organism evidence="9 10">
    <name type="scientific">Litorihabitans aurantiacus</name>
    <dbReference type="NCBI Taxonomy" id="1930061"/>
    <lineage>
        <taxon>Bacteria</taxon>
        <taxon>Bacillati</taxon>
        <taxon>Actinomycetota</taxon>
        <taxon>Actinomycetes</taxon>
        <taxon>Micrococcales</taxon>
        <taxon>Beutenbergiaceae</taxon>
        <taxon>Litorihabitans</taxon>
    </lineage>
</organism>
<dbReference type="Pfam" id="PF04234">
    <property type="entry name" value="CopC"/>
    <property type="match status" value="1"/>
</dbReference>
<keyword evidence="10" id="KW-1185">Reference proteome</keyword>
<evidence type="ECO:0000313" key="10">
    <source>
        <dbReference type="Proteomes" id="UP001157161"/>
    </source>
</evidence>
<dbReference type="InterPro" id="IPR007348">
    <property type="entry name" value="CopC_dom"/>
</dbReference>
<reference evidence="9" key="2">
    <citation type="submission" date="2023-02" db="EMBL/GenBank/DDBJ databases">
        <authorList>
            <person name="Sun Q."/>
            <person name="Mori K."/>
        </authorList>
    </citation>
    <scope>NUCLEOTIDE SEQUENCE</scope>
    <source>
        <strain evidence="9">NBRC 112290</strain>
    </source>
</reference>
<dbReference type="AlphaFoldDB" id="A0AA37XI42"/>
<feature type="chain" id="PRO_5041349926" evidence="7">
    <location>
        <begin position="29"/>
        <end position="199"/>
    </location>
</feature>
<feature type="domain" description="CopC" evidence="8">
    <location>
        <begin position="29"/>
        <end position="122"/>
    </location>
</feature>
<evidence type="ECO:0000256" key="7">
    <source>
        <dbReference type="SAM" id="SignalP"/>
    </source>
</evidence>
<dbReference type="GO" id="GO:0005507">
    <property type="term" value="F:copper ion binding"/>
    <property type="evidence" value="ECO:0007669"/>
    <property type="project" value="InterPro"/>
</dbReference>
<keyword evidence="3 7" id="KW-0732">Signal</keyword>
<dbReference type="GO" id="GO:0046688">
    <property type="term" value="P:response to copper ion"/>
    <property type="evidence" value="ECO:0007669"/>
    <property type="project" value="InterPro"/>
</dbReference>
<evidence type="ECO:0000256" key="4">
    <source>
        <dbReference type="ARBA" id="ARBA00023008"/>
    </source>
</evidence>
<dbReference type="PANTHER" id="PTHR34820">
    <property type="entry name" value="INNER MEMBRANE PROTEIN YEBZ"/>
    <property type="match status" value="1"/>
</dbReference>
<keyword evidence="4" id="KW-0186">Copper</keyword>
<keyword evidence="2" id="KW-0479">Metal-binding</keyword>
<reference evidence="9" key="1">
    <citation type="journal article" date="2014" name="Int. J. Syst. Evol. Microbiol.">
        <title>Complete genome sequence of Corynebacterium casei LMG S-19264T (=DSM 44701T), isolated from a smear-ripened cheese.</title>
        <authorList>
            <consortium name="US DOE Joint Genome Institute (JGI-PGF)"/>
            <person name="Walter F."/>
            <person name="Albersmeier A."/>
            <person name="Kalinowski J."/>
            <person name="Ruckert C."/>
        </authorList>
    </citation>
    <scope>NUCLEOTIDE SEQUENCE</scope>
    <source>
        <strain evidence="9">NBRC 112290</strain>
    </source>
</reference>
<dbReference type="InterPro" id="IPR014755">
    <property type="entry name" value="Cu-Rt/internalin_Ig-like"/>
</dbReference>
<feature type="region of interest" description="Disordered" evidence="5">
    <location>
        <begin position="125"/>
        <end position="166"/>
    </location>
</feature>
<proteinExistence type="predicted"/>
<evidence type="ECO:0000256" key="6">
    <source>
        <dbReference type="SAM" id="Phobius"/>
    </source>
</evidence>
<feature type="signal peptide" evidence="7">
    <location>
        <begin position="1"/>
        <end position="28"/>
    </location>
</feature>